<proteinExistence type="predicted"/>
<reference evidence="1" key="1">
    <citation type="submission" date="2020-02" db="EMBL/GenBank/DDBJ databases">
        <authorList>
            <person name="Meier V. D."/>
        </authorList>
    </citation>
    <scope>NUCLEOTIDE SEQUENCE</scope>
    <source>
        <strain evidence="1">AVDCRST_MAG88</strain>
    </source>
</reference>
<accession>A0A6J4U8A3</accession>
<evidence type="ECO:0000313" key="1">
    <source>
        <dbReference type="EMBL" id="CAA9543328.1"/>
    </source>
</evidence>
<sequence>MARVNRLIELLQQDQPTFGERAPALTHEAGVTAAQTPYDYLIVEFEHHPFDMVGLRAFMRGLVDGGPTRSGHRTPPVVVTLPA</sequence>
<dbReference type="AlphaFoldDB" id="A0A6J4U8A3"/>
<name>A0A6J4U8A3_9BACT</name>
<organism evidence="1">
    <name type="scientific">uncultured Thermomicrobiales bacterium</name>
    <dbReference type="NCBI Taxonomy" id="1645740"/>
    <lineage>
        <taxon>Bacteria</taxon>
        <taxon>Pseudomonadati</taxon>
        <taxon>Thermomicrobiota</taxon>
        <taxon>Thermomicrobia</taxon>
        <taxon>Thermomicrobiales</taxon>
        <taxon>environmental samples</taxon>
    </lineage>
</organism>
<dbReference type="InterPro" id="IPR040442">
    <property type="entry name" value="Pyrv_kinase-like_dom_sf"/>
</dbReference>
<dbReference type="EMBL" id="CADCWM010000061">
    <property type="protein sequence ID" value="CAA9543328.1"/>
    <property type="molecule type" value="Genomic_DNA"/>
</dbReference>
<dbReference type="Gene3D" id="3.20.20.60">
    <property type="entry name" value="Phosphoenolpyruvate-binding domains"/>
    <property type="match status" value="1"/>
</dbReference>
<protein>
    <submittedName>
        <fullName evidence="1">Uncharacterized protein</fullName>
    </submittedName>
</protein>
<gene>
    <name evidence="1" type="ORF">AVDCRST_MAG88-196</name>
</gene>
<feature type="non-terminal residue" evidence="1">
    <location>
        <position position="83"/>
    </location>
</feature>